<dbReference type="Pfam" id="PF00849">
    <property type="entry name" value="PseudoU_synth_2"/>
    <property type="match status" value="1"/>
</dbReference>
<evidence type="ECO:0000313" key="8">
    <source>
        <dbReference type="EMBL" id="QOS40040.1"/>
    </source>
</evidence>
<reference evidence="8 10" key="1">
    <citation type="submission" date="2018-08" db="EMBL/GenBank/DDBJ databases">
        <title>The first complete genome of Treponema rectale (CHPAT), a commensal spirochete of the bovine rectum.</title>
        <authorList>
            <person name="Staton G.J."/>
            <person name="Clegg S.R."/>
            <person name="Carter S.D."/>
            <person name="Radford A.D."/>
            <person name="Darby A."/>
            <person name="Hall N."/>
            <person name="Birtles R.J."/>
            <person name="Evans N.J."/>
        </authorList>
    </citation>
    <scope>NUCLEOTIDE SEQUENCE [LARGE SCALE GENOMIC DNA]</scope>
    <source>
        <strain evidence="8 10">CHPA</strain>
    </source>
</reference>
<keyword evidence="2 5" id="KW-0413">Isomerase</keyword>
<comment type="function">
    <text evidence="5">Responsible for synthesis of pseudouridine from uracil.</text>
</comment>
<gene>
    <name evidence="8" type="ORF">DYE49_06065</name>
    <name evidence="7" type="ORF">HNP77_000601</name>
</gene>
<evidence type="ECO:0000256" key="4">
    <source>
        <dbReference type="PROSITE-ProRule" id="PRU00182"/>
    </source>
</evidence>
<feature type="domain" description="Pseudouridine synthase RsuA/RluA-like" evidence="6">
    <location>
        <begin position="87"/>
        <end position="254"/>
    </location>
</feature>
<dbReference type="InterPro" id="IPR020103">
    <property type="entry name" value="PsdUridine_synth_cat_dom_sf"/>
</dbReference>
<evidence type="ECO:0000313" key="7">
    <source>
        <dbReference type="EMBL" id="MBB5218257.1"/>
    </source>
</evidence>
<evidence type="ECO:0000259" key="6">
    <source>
        <dbReference type="Pfam" id="PF00849"/>
    </source>
</evidence>
<dbReference type="KEGG" id="trc:DYE49_06065"/>
<dbReference type="Proteomes" id="UP000593591">
    <property type="component" value="Chromosome"/>
</dbReference>
<dbReference type="RefSeq" id="WP_184651681.1">
    <property type="nucleotide sequence ID" value="NZ_JACHFR010000001.1"/>
</dbReference>
<dbReference type="NCBIfam" id="TIGR00005">
    <property type="entry name" value="rluA_subfam"/>
    <property type="match status" value="1"/>
</dbReference>
<dbReference type="Gene3D" id="3.10.290.10">
    <property type="entry name" value="RNA-binding S4 domain"/>
    <property type="match status" value="1"/>
</dbReference>
<dbReference type="AlphaFoldDB" id="A0A840S9A3"/>
<dbReference type="InterPro" id="IPR006145">
    <property type="entry name" value="PsdUridine_synth_RsuA/RluA"/>
</dbReference>
<evidence type="ECO:0000256" key="2">
    <source>
        <dbReference type="ARBA" id="ARBA00023235"/>
    </source>
</evidence>
<organism evidence="7 9">
    <name type="scientific">Treponema rectale</name>
    <dbReference type="NCBI Taxonomy" id="744512"/>
    <lineage>
        <taxon>Bacteria</taxon>
        <taxon>Pseudomonadati</taxon>
        <taxon>Spirochaetota</taxon>
        <taxon>Spirochaetia</taxon>
        <taxon>Spirochaetales</taxon>
        <taxon>Treponemataceae</taxon>
        <taxon>Treponema</taxon>
    </lineage>
</organism>
<reference evidence="7 9" key="2">
    <citation type="submission" date="2020-08" db="EMBL/GenBank/DDBJ databases">
        <title>Genomic Encyclopedia of Type Strains, Phase IV (KMG-IV): sequencing the most valuable type-strain genomes for metagenomic binning, comparative biology and taxonomic classification.</title>
        <authorList>
            <person name="Goeker M."/>
        </authorList>
    </citation>
    <scope>NUCLEOTIDE SEQUENCE [LARGE SCALE GENOMIC DNA]</scope>
    <source>
        <strain evidence="7 9">DSM 103679</strain>
    </source>
</reference>
<dbReference type="InterPro" id="IPR050188">
    <property type="entry name" value="RluA_PseudoU_synthase"/>
</dbReference>
<evidence type="ECO:0000256" key="1">
    <source>
        <dbReference type="ARBA" id="ARBA00010876"/>
    </source>
</evidence>
<dbReference type="PANTHER" id="PTHR21600">
    <property type="entry name" value="MITOCHONDRIAL RNA PSEUDOURIDINE SYNTHASE"/>
    <property type="match status" value="1"/>
</dbReference>
<name>A0A840S9A3_9SPIR</name>
<dbReference type="EC" id="5.4.99.-" evidence="5"/>
<accession>A0A840S9A3</accession>
<dbReference type="EMBL" id="CP031517">
    <property type="protein sequence ID" value="QOS40040.1"/>
    <property type="molecule type" value="Genomic_DNA"/>
</dbReference>
<dbReference type="Proteomes" id="UP000578697">
    <property type="component" value="Unassembled WGS sequence"/>
</dbReference>
<keyword evidence="9" id="KW-1185">Reference proteome</keyword>
<keyword evidence="4" id="KW-0694">RNA-binding</keyword>
<dbReference type="PANTHER" id="PTHR21600:SF44">
    <property type="entry name" value="RIBOSOMAL LARGE SUBUNIT PSEUDOURIDINE SYNTHASE D"/>
    <property type="match status" value="1"/>
</dbReference>
<sequence>MAGFSIKVPEDYSGAERLDKYVASLPDGMNRSKLKAGLCSITVNGRNQKISYKVKPRDEIYIQWEDNVPDDIEPENIPLDIIFENDDVLVINKKQGMVTHPAAGNWSGTLVNALLYYLGRQKIHQDKTSGGQEALVRCRPGIVHRLDKDTSGIIITAKNRDAEEFLSREFKSHRGIVKEYICICQGRPQFSTGIIKTGMIRDVRDRQRFKAVEELSQGKLAVSVYKCIACYGDYSLMKVRIKTGRTHQIRVHMRYLNCPVLGDPIYSKGDRLFPKATLMLHSRYLKIKLPGSNEPAVFKTETPERFKKVLAVLHKKYSKTILSD</sequence>
<protein>
    <recommendedName>
        <fullName evidence="5">Pseudouridine synthase</fullName>
        <ecNumber evidence="5">5.4.99.-</ecNumber>
    </recommendedName>
</protein>
<proteinExistence type="inferred from homology"/>
<dbReference type="InterPro" id="IPR006225">
    <property type="entry name" value="PsdUridine_synth_RluC/D"/>
</dbReference>
<evidence type="ECO:0000256" key="5">
    <source>
        <dbReference type="RuleBase" id="RU362028"/>
    </source>
</evidence>
<dbReference type="Gene3D" id="3.30.2350.10">
    <property type="entry name" value="Pseudouridine synthase"/>
    <property type="match status" value="1"/>
</dbReference>
<dbReference type="GO" id="GO:0140098">
    <property type="term" value="F:catalytic activity, acting on RNA"/>
    <property type="evidence" value="ECO:0007669"/>
    <property type="project" value="UniProtKB-ARBA"/>
</dbReference>
<comment type="similarity">
    <text evidence="1 5">Belongs to the pseudouridine synthase RluA family.</text>
</comment>
<comment type="catalytic activity">
    <reaction evidence="5">
        <text>a uridine in RNA = a pseudouridine in RNA</text>
        <dbReference type="Rhea" id="RHEA:48348"/>
        <dbReference type="Rhea" id="RHEA-COMP:12068"/>
        <dbReference type="Rhea" id="RHEA-COMP:12069"/>
        <dbReference type="ChEBI" id="CHEBI:65314"/>
        <dbReference type="ChEBI" id="CHEBI:65315"/>
    </reaction>
</comment>
<dbReference type="GO" id="GO:0000455">
    <property type="term" value="P:enzyme-directed rRNA pseudouridine synthesis"/>
    <property type="evidence" value="ECO:0007669"/>
    <property type="project" value="TreeGrafter"/>
</dbReference>
<dbReference type="InterPro" id="IPR036986">
    <property type="entry name" value="S4_RNA-bd_sf"/>
</dbReference>
<dbReference type="PROSITE" id="PS50889">
    <property type="entry name" value="S4"/>
    <property type="match status" value="1"/>
</dbReference>
<evidence type="ECO:0000313" key="10">
    <source>
        <dbReference type="Proteomes" id="UP000593591"/>
    </source>
</evidence>
<evidence type="ECO:0000256" key="3">
    <source>
        <dbReference type="PIRSR" id="PIRSR606225-1"/>
    </source>
</evidence>
<dbReference type="CDD" id="cd00165">
    <property type="entry name" value="S4"/>
    <property type="match status" value="1"/>
</dbReference>
<feature type="active site" evidence="3">
    <location>
        <position position="147"/>
    </location>
</feature>
<evidence type="ECO:0000313" key="9">
    <source>
        <dbReference type="Proteomes" id="UP000578697"/>
    </source>
</evidence>
<dbReference type="CDD" id="cd02869">
    <property type="entry name" value="PseudoU_synth_RluA_like"/>
    <property type="match status" value="1"/>
</dbReference>
<dbReference type="GO" id="GO:0009982">
    <property type="term" value="F:pseudouridine synthase activity"/>
    <property type="evidence" value="ECO:0007669"/>
    <property type="project" value="InterPro"/>
</dbReference>
<dbReference type="EMBL" id="JACHFR010000001">
    <property type="protein sequence ID" value="MBB5218257.1"/>
    <property type="molecule type" value="Genomic_DNA"/>
</dbReference>
<dbReference type="GO" id="GO:0003723">
    <property type="term" value="F:RNA binding"/>
    <property type="evidence" value="ECO:0007669"/>
    <property type="project" value="UniProtKB-KW"/>
</dbReference>
<dbReference type="SUPFAM" id="SSF55120">
    <property type="entry name" value="Pseudouridine synthase"/>
    <property type="match status" value="1"/>
</dbReference>